<dbReference type="SUPFAM" id="SSF102405">
    <property type="entry name" value="MCP/YpsA-like"/>
    <property type="match status" value="1"/>
</dbReference>
<dbReference type="InterPro" id="IPR003488">
    <property type="entry name" value="DprA"/>
</dbReference>
<evidence type="ECO:0000259" key="2">
    <source>
        <dbReference type="Pfam" id="PF02481"/>
    </source>
</evidence>
<name>A0A846ZHK4_9LACO</name>
<dbReference type="PANTHER" id="PTHR43022">
    <property type="entry name" value="PROTEIN SMF"/>
    <property type="match status" value="1"/>
</dbReference>
<evidence type="ECO:0000313" key="3">
    <source>
        <dbReference type="EMBL" id="NKZ18810.1"/>
    </source>
</evidence>
<reference evidence="3 4" key="1">
    <citation type="submission" date="2020-04" db="EMBL/GenBank/DDBJ databases">
        <title>MicrobeNet Type strains.</title>
        <authorList>
            <person name="Nicholson A.C."/>
        </authorList>
    </citation>
    <scope>NUCLEOTIDE SEQUENCE [LARGE SCALE GENOMIC DNA]</scope>
    <source>
        <strain evidence="3 4">CCUG 54536</strain>
    </source>
</reference>
<dbReference type="RefSeq" id="WP_168677230.1">
    <property type="nucleotide sequence ID" value="NZ_BPKV01000006.1"/>
</dbReference>
<protein>
    <submittedName>
        <fullName evidence="3">DNA-protecting protein DprA</fullName>
    </submittedName>
</protein>
<dbReference type="Pfam" id="PF02481">
    <property type="entry name" value="DNA_processg_A"/>
    <property type="match status" value="1"/>
</dbReference>
<dbReference type="GO" id="GO:0009294">
    <property type="term" value="P:DNA-mediated transformation"/>
    <property type="evidence" value="ECO:0007669"/>
    <property type="project" value="InterPro"/>
</dbReference>
<gene>
    <name evidence="3" type="primary">dprA</name>
    <name evidence="3" type="ORF">HF966_06425</name>
</gene>
<proteinExistence type="inferred from homology"/>
<dbReference type="Proteomes" id="UP000590460">
    <property type="component" value="Unassembled WGS sequence"/>
</dbReference>
<evidence type="ECO:0000313" key="4">
    <source>
        <dbReference type="Proteomes" id="UP000590460"/>
    </source>
</evidence>
<evidence type="ECO:0000256" key="1">
    <source>
        <dbReference type="ARBA" id="ARBA00006525"/>
    </source>
</evidence>
<sequence>MNLKQQLLAVHLTRGIGIKTETAIIAAVKDHRVPTSYPWPIDVVLGFADVRFAPLIRRTYTSAVQNAQQTRESYLTYFDSAYPLRLREIFEPPLILFYAGHLEALKLPSLSIVGTRAATPYGLSVLRTLLPAVLQQDVAIVSGLAKGIDVMAHQMTLANLGVPIAVIGTGLDMAYPSAHRGLQQQIAQRGLVLSEYPAGTTPHKSHFPARNRIIAGLSSATLVVEAKMQSGSLITANLALQNNREVLAIPGNLFSATAQGTNELLQLGAKLVMNPTDILESVQILDTI</sequence>
<comment type="caution">
    <text evidence="3">The sequence shown here is derived from an EMBL/GenBank/DDBJ whole genome shotgun (WGS) entry which is preliminary data.</text>
</comment>
<dbReference type="AlphaFoldDB" id="A0A846ZHK4"/>
<accession>A0A846ZHK4</accession>
<dbReference type="EMBL" id="JAAXPO010000006">
    <property type="protein sequence ID" value="NKZ18810.1"/>
    <property type="molecule type" value="Genomic_DNA"/>
</dbReference>
<dbReference type="InterPro" id="IPR057666">
    <property type="entry name" value="DrpA_SLOG"/>
</dbReference>
<feature type="domain" description="Smf/DprA SLOG" evidence="2">
    <location>
        <begin position="74"/>
        <end position="282"/>
    </location>
</feature>
<dbReference type="Gene3D" id="3.40.50.450">
    <property type="match status" value="1"/>
</dbReference>
<comment type="similarity">
    <text evidence="1">Belongs to the DprA/Smf family.</text>
</comment>
<organism evidence="3 4">
    <name type="scientific">Leuconostoc holzapfelii</name>
    <dbReference type="NCBI Taxonomy" id="434464"/>
    <lineage>
        <taxon>Bacteria</taxon>
        <taxon>Bacillati</taxon>
        <taxon>Bacillota</taxon>
        <taxon>Bacilli</taxon>
        <taxon>Lactobacillales</taxon>
        <taxon>Lactobacillaceae</taxon>
        <taxon>Leuconostoc</taxon>
    </lineage>
</organism>
<dbReference type="NCBIfam" id="TIGR00732">
    <property type="entry name" value="dprA"/>
    <property type="match status" value="1"/>
</dbReference>
<dbReference type="PANTHER" id="PTHR43022:SF1">
    <property type="entry name" value="PROTEIN SMF"/>
    <property type="match status" value="1"/>
</dbReference>